<keyword evidence="1" id="KW-0614">Plasmid</keyword>
<evidence type="ECO:0000313" key="1">
    <source>
        <dbReference type="EMBL" id="QFP42435.1"/>
    </source>
</evidence>
<accession>A0A5P8ATK4</accession>
<protein>
    <submittedName>
        <fullName evidence="1">DUF1073 domain-containing protein</fullName>
    </submittedName>
</protein>
<evidence type="ECO:0000313" key="3">
    <source>
        <dbReference type="Proteomes" id="UP001164513"/>
    </source>
</evidence>
<organism evidence="1">
    <name type="scientific">Borrelia miyamotoi</name>
    <dbReference type="NCBI Taxonomy" id="47466"/>
    <lineage>
        <taxon>Bacteria</taxon>
        <taxon>Pseudomonadati</taxon>
        <taxon>Spirochaetota</taxon>
        <taxon>Spirochaetia</taxon>
        <taxon>Spirochaetales</taxon>
        <taxon>Borreliaceae</taxon>
        <taxon>Borrelia</taxon>
    </lineage>
</organism>
<evidence type="ECO:0000313" key="2">
    <source>
        <dbReference type="EMBL" id="WAZ72309.1"/>
    </source>
</evidence>
<geneLocation type="plasmid" evidence="2 3">
    <name>pZSt-lp92</name>
</geneLocation>
<reference evidence="2" key="2">
    <citation type="submission" date="2022-12" db="EMBL/GenBank/DDBJ databases">
        <title>B. miyamotoi WGS.</title>
        <authorList>
            <person name="Gabriele M."/>
            <person name="Kuleshov K.V."/>
            <person name="Hepner S."/>
            <person name="Hoornstra D."/>
            <person name="Hovius J.W."/>
            <person name="Platonov A.E."/>
            <person name="Fingerle V."/>
            <person name="Strube C."/>
        </authorList>
    </citation>
    <scope>NUCLEOTIDE SEQUENCE</scope>
    <source>
        <strain evidence="2">ZStruIII14-9</strain>
        <plasmid evidence="2">pZSt-lp92</plasmid>
    </source>
</reference>
<dbReference type="Proteomes" id="UP001164513">
    <property type="component" value="Plasmid pZSt-lp92"/>
</dbReference>
<dbReference type="EMBL" id="CP044629">
    <property type="protein sequence ID" value="QFP42435.1"/>
    <property type="molecule type" value="Genomic_DNA"/>
</dbReference>
<dbReference type="EMBL" id="CP114721">
    <property type="protein sequence ID" value="WAZ72309.1"/>
    <property type="molecule type" value="Genomic_DNA"/>
</dbReference>
<gene>
    <name evidence="1" type="ORF">F9Y90_04815</name>
    <name evidence="2" type="ORF">O5404_04640</name>
</gene>
<dbReference type="AlphaFoldDB" id="A0A5P8ATK4"/>
<name>A0A5P8ATK4_9SPIR</name>
<geneLocation type="plasmid" evidence="1">
    <name>unnamed</name>
</geneLocation>
<reference evidence="1" key="1">
    <citation type="submission" date="2019-10" db="EMBL/GenBank/DDBJ databases">
        <title>Whole genome sequencing of Borrelia miyamotoi strains isolated in Europe.</title>
        <authorList>
            <person name="Sprong H."/>
            <person name="Azagi T."/>
            <person name="Kuleshov K.V."/>
            <person name="Platonov A.E."/>
            <person name="Hoornstra D."/>
            <person name="Hovius J.W."/>
        </authorList>
    </citation>
    <scope>NUCLEOTIDE SEQUENCE</scope>
    <source>
        <strain evidence="1">NL-IR-2</strain>
        <plasmid evidence="1">unnamed</plasmid>
    </source>
</reference>
<sequence length="66" mass="7321">MGVARVLVKAKIGADSKEQLTRSFNDQTNSLGNDSKDDSSNYYDLLKGVQEQIKVSINSKLVKYLV</sequence>
<proteinExistence type="predicted"/>